<reference evidence="1 2" key="1">
    <citation type="submission" date="2015-09" db="EMBL/GenBank/DDBJ databases">
        <title>Aphanizomenon flos-aquae WA102.</title>
        <authorList>
            <person name="Driscoll C."/>
        </authorList>
    </citation>
    <scope>NUCLEOTIDE SEQUENCE [LARGE SCALE GENOMIC DNA]</scope>
    <source>
        <strain evidence="1">WA102</strain>
    </source>
</reference>
<name>A0A1B7X417_APHFL</name>
<dbReference type="EMBL" id="LJOW01000031">
    <property type="protein sequence ID" value="OBQ44111.1"/>
    <property type="molecule type" value="Genomic_DNA"/>
</dbReference>
<dbReference type="AlphaFoldDB" id="A0A1B7X417"/>
<gene>
    <name evidence="1" type="ORF">AN484_08640</name>
</gene>
<evidence type="ECO:0000313" key="2">
    <source>
        <dbReference type="Proteomes" id="UP000092093"/>
    </source>
</evidence>
<comment type="caution">
    <text evidence="1">The sequence shown here is derived from an EMBL/GenBank/DDBJ whole genome shotgun (WGS) entry which is preliminary data.</text>
</comment>
<sequence length="376" mass="42565">MKVAYLFIEKYPNYDLTFKTLDCIDSDDLVDLETYTSVGLMSMNWLNGNDSLDKQKFDALRLFASMKGIGHMAKNNADEAILSQPIYVVIFDSIRRDLAQKINLRLKEIPHYLGFTQVVPDYPLHSVTFIINAPPVEFRIQGKRVFILYSSSGSDDSENVANEKLKYFQRKYTLGLTAAKTDIGAKFSFFDGGCDSIKGDLDIQTAILLLGDEWGVQAEKAIYALRDSIPEALDDLILGIKELSKPNLSSAGCAKAAVNFRRCLDKIAETLEPTLSSSEKAATKGMGDYKSRLKIFVDKKLSQSEPYRDYVKTELDEISTRISKLYNLSNKGIHEDWFRKAFSMLVLRLVLLINDLLTTFPGKQKIIYDESHFEFI</sequence>
<proteinExistence type="predicted"/>
<accession>A0A1B7X417</accession>
<dbReference type="Proteomes" id="UP000092093">
    <property type="component" value="Unassembled WGS sequence"/>
</dbReference>
<protein>
    <submittedName>
        <fullName evidence="1">Uncharacterized protein</fullName>
    </submittedName>
</protein>
<evidence type="ECO:0000313" key="1">
    <source>
        <dbReference type="EMBL" id="OBQ44111.1"/>
    </source>
</evidence>
<organism evidence="1 2">
    <name type="scientific">Aphanizomenon flos-aquae WA102</name>
    <dbReference type="NCBI Taxonomy" id="1710896"/>
    <lineage>
        <taxon>Bacteria</taxon>
        <taxon>Bacillati</taxon>
        <taxon>Cyanobacteriota</taxon>
        <taxon>Cyanophyceae</taxon>
        <taxon>Nostocales</taxon>
        <taxon>Aphanizomenonaceae</taxon>
        <taxon>Aphanizomenon</taxon>
    </lineage>
</organism>